<name>G1XCU3_ARTOA</name>
<dbReference type="InterPro" id="IPR027417">
    <property type="entry name" value="P-loop_NTPase"/>
</dbReference>
<feature type="signal peptide" evidence="1">
    <location>
        <begin position="1"/>
        <end position="18"/>
    </location>
</feature>
<dbReference type="GO" id="GO:0009116">
    <property type="term" value="P:nucleoside metabolic process"/>
    <property type="evidence" value="ECO:0007669"/>
    <property type="project" value="InterPro"/>
</dbReference>
<reference evidence="3 4" key="1">
    <citation type="journal article" date="2011" name="PLoS Pathog.">
        <title>Genomic and proteomic analyses of the fungus Arthrobotrys oligospora provide insights into nematode-trap formation.</title>
        <authorList>
            <person name="Yang J."/>
            <person name="Wang L."/>
            <person name="Ji X."/>
            <person name="Feng Y."/>
            <person name="Li X."/>
            <person name="Zou C."/>
            <person name="Xu J."/>
            <person name="Ren Y."/>
            <person name="Mi Q."/>
            <person name="Wu J."/>
            <person name="Liu S."/>
            <person name="Liu Y."/>
            <person name="Huang X."/>
            <person name="Wang H."/>
            <person name="Niu X."/>
            <person name="Li J."/>
            <person name="Liang L."/>
            <person name="Luo Y."/>
            <person name="Ji K."/>
            <person name="Zhou W."/>
            <person name="Yu Z."/>
            <person name="Li G."/>
            <person name="Liu Y."/>
            <person name="Li L."/>
            <person name="Qiao M."/>
            <person name="Feng L."/>
            <person name="Zhang K.-Q."/>
        </authorList>
    </citation>
    <scope>NUCLEOTIDE SEQUENCE [LARGE SCALE GENOMIC DNA]</scope>
    <source>
        <strain evidence="4">ATCC 24927 / CBS 115.81 / DSM 1491</strain>
    </source>
</reference>
<dbReference type="Pfam" id="PF25000">
    <property type="entry name" value="DUF7779"/>
    <property type="match status" value="1"/>
</dbReference>
<evidence type="ECO:0000313" key="4">
    <source>
        <dbReference type="Proteomes" id="UP000008784"/>
    </source>
</evidence>
<accession>G1XCU3</accession>
<evidence type="ECO:0000256" key="1">
    <source>
        <dbReference type="SAM" id="SignalP"/>
    </source>
</evidence>
<dbReference type="GO" id="GO:0003824">
    <property type="term" value="F:catalytic activity"/>
    <property type="evidence" value="ECO:0007669"/>
    <property type="project" value="InterPro"/>
</dbReference>
<proteinExistence type="predicted"/>
<dbReference type="AlphaFoldDB" id="G1XCU3"/>
<feature type="domain" description="DUF7779" evidence="2">
    <location>
        <begin position="612"/>
        <end position="691"/>
    </location>
</feature>
<dbReference type="Gene3D" id="3.40.50.300">
    <property type="entry name" value="P-loop containing nucleotide triphosphate hydrolases"/>
    <property type="match status" value="1"/>
</dbReference>
<evidence type="ECO:0000259" key="2">
    <source>
        <dbReference type="Pfam" id="PF25000"/>
    </source>
</evidence>
<dbReference type="HOGENOM" id="CLU_281301_0_0_1"/>
<sequence length="1114" mass="126403">MLLSRPILIINILSLVTAKTIPIEEYKIGWISALPIEFAAARAVLDEEYEAPEPYTRLRDDNAYVFGRIGSHNTIIACLPAGRYGTASAAAVASQMYNTFPGIKLSLMVGVGGGAPSGRNDIREDSVRGKIYQNWGIERAAFIGPERMADAVQRITEKDDRFSYPGKGQDRLFRPEYEHIDGKLDCVDHCDFGSLVHRDLRAHEYPLIHYGIIASANQVMKHATTRDRIANETGAICFEMEAGGLMNLSPTLVVRGICDYSDSHKNKIWQPYAALTAAVYAKELLKALHSRALLSTAEYSQSKEGDRLGINYSIPFKITIPRLKSFVGRNDTILAIYNYYSSCKILNGQSSTPCLFAITGLGGAGKTQIALEYAYRYKKDFTSIFWIHAESEGSIQRSILTAMQQIVDEQAKYAFPGRNPNCSLISDVLKMPRLIDEDCIIQAPNSKDQVKLKNAFISWLESHPHNSHEWLLVLDNADDLEAVNLEDYLPKLGWGSILITSRRQEFGPEIEQVNLQGLEPRFASQLLLQVLGIDKVNEVLEADSIALVEELGLIPLAIAQAGYFIRKEKIHIKEYIRFHSNLFMEVHSQKPRVGWNYGISTVATTWEASFRAVEKHDKNAARMLLACSFLDPSRIQEVIFLDPAPDIETKLQVKSRIRVLQSYSLIQRLDSGSFAIHPLVHAWARGRLSEPEHLQVIIQAMNIVGNFARREMLLPENHMAHFAPHLEYLSRHLKLRLTQIFSLPDPITEPQNLLIEIFLRTREALQPYGRVKEAKFWRRQAARAALILILRDGNISRFFDFENSADVFSRQGRVLEAKARYGIATYGYIMTAALHIRKGFSFLYEALICFKCSTKLYILQIRERVSLPICVTALRVDEDEVFDAEQLEGEIRESSNRAAMFPRGADSYPEETLYHKASRYIFGDFDLKGRLESDISSSTDDLESYLDFAEGEGWETKTFKLISSIYMPRSFPEKKVGLFEPTSPKQGKYFEGHSFQKTVVQKQLVIPDKFCLTRSNILKHVFASLLSFLSTLARSLPEAIIIHMDLFRGGVGVRRLLTKIFMYSLGLFFLSLKRVSPTGYDMLLRWVAIKVYVPYLKLKLYILKRRSSKQAQKD</sequence>
<dbReference type="OrthoDB" id="4172653at2759"/>
<dbReference type="SUPFAM" id="SSF53167">
    <property type="entry name" value="Purine and uridine phosphorylases"/>
    <property type="match status" value="1"/>
</dbReference>
<dbReference type="InterPro" id="IPR053137">
    <property type="entry name" value="NLR-like"/>
</dbReference>
<dbReference type="GeneID" id="22893345"/>
<evidence type="ECO:0000313" key="3">
    <source>
        <dbReference type="EMBL" id="EGX49042.1"/>
    </source>
</evidence>
<dbReference type="InterPro" id="IPR035994">
    <property type="entry name" value="Nucleoside_phosphorylase_sf"/>
</dbReference>
<gene>
    <name evidence="3" type="ORF">AOL_s00079g263</name>
</gene>
<feature type="chain" id="PRO_5003426136" description="DUF7779 domain-containing protein" evidence="1">
    <location>
        <begin position="19"/>
        <end position="1114"/>
    </location>
</feature>
<dbReference type="RefSeq" id="XP_011122440.1">
    <property type="nucleotide sequence ID" value="XM_011124138.1"/>
</dbReference>
<dbReference type="InterPro" id="IPR056681">
    <property type="entry name" value="DUF7779"/>
</dbReference>
<protein>
    <recommendedName>
        <fullName evidence="2">DUF7779 domain-containing protein</fullName>
    </recommendedName>
</protein>
<dbReference type="Proteomes" id="UP000008784">
    <property type="component" value="Unassembled WGS sequence"/>
</dbReference>
<dbReference type="EMBL" id="ADOT01000138">
    <property type="protein sequence ID" value="EGX49042.1"/>
    <property type="molecule type" value="Genomic_DNA"/>
</dbReference>
<comment type="caution">
    <text evidence="3">The sequence shown here is derived from an EMBL/GenBank/DDBJ whole genome shotgun (WGS) entry which is preliminary data.</text>
</comment>
<dbReference type="Gene3D" id="3.40.50.1580">
    <property type="entry name" value="Nucleoside phosphorylase domain"/>
    <property type="match status" value="1"/>
</dbReference>
<dbReference type="InParanoid" id="G1XCU3"/>
<keyword evidence="4" id="KW-1185">Reference proteome</keyword>
<dbReference type="SUPFAM" id="SSF52540">
    <property type="entry name" value="P-loop containing nucleoside triphosphate hydrolases"/>
    <property type="match status" value="1"/>
</dbReference>
<dbReference type="PANTHER" id="PTHR46082">
    <property type="entry name" value="ATP/GTP-BINDING PROTEIN-RELATED"/>
    <property type="match status" value="1"/>
</dbReference>
<dbReference type="STRING" id="756982.G1XCU3"/>
<organism evidence="3 4">
    <name type="scientific">Arthrobotrys oligospora (strain ATCC 24927 / CBS 115.81 / DSM 1491)</name>
    <name type="common">Nematode-trapping fungus</name>
    <name type="synonym">Didymozoophaga oligospora</name>
    <dbReference type="NCBI Taxonomy" id="756982"/>
    <lineage>
        <taxon>Eukaryota</taxon>
        <taxon>Fungi</taxon>
        <taxon>Dikarya</taxon>
        <taxon>Ascomycota</taxon>
        <taxon>Pezizomycotina</taxon>
        <taxon>Orbiliomycetes</taxon>
        <taxon>Orbiliales</taxon>
        <taxon>Orbiliaceae</taxon>
        <taxon>Orbilia</taxon>
        <taxon>Orbilia oligospora</taxon>
    </lineage>
</organism>
<keyword evidence="1" id="KW-0732">Signal</keyword>
<dbReference type="PANTHER" id="PTHR46082:SF11">
    <property type="entry name" value="AAA+ ATPASE DOMAIN-CONTAINING PROTEIN-RELATED"/>
    <property type="match status" value="1"/>
</dbReference>